<sequence length="148" mass="16516">MRKKAAAWGAVVVFILLGALLRAHPSRESHFSGGGNRKTVLLFEGEQVLSSDVPVRSGDGEYPEPASPDRDGSPLSRRTVPSGKRTGTGGRDLDSLKQGVKARKGNPGDMKEYLDEAERLRRERVRKSLEEIRRKVREYEPSIFDPTW</sequence>
<dbReference type="AlphaFoldDB" id="A0A644VPD1"/>
<protein>
    <submittedName>
        <fullName evidence="2">Uncharacterized protein</fullName>
    </submittedName>
</protein>
<organism evidence="2">
    <name type="scientific">bioreactor metagenome</name>
    <dbReference type="NCBI Taxonomy" id="1076179"/>
    <lineage>
        <taxon>unclassified sequences</taxon>
        <taxon>metagenomes</taxon>
        <taxon>ecological metagenomes</taxon>
    </lineage>
</organism>
<comment type="caution">
    <text evidence="2">The sequence shown here is derived from an EMBL/GenBank/DDBJ whole genome shotgun (WGS) entry which is preliminary data.</text>
</comment>
<dbReference type="EMBL" id="VSSQ01000386">
    <property type="protein sequence ID" value="MPL93238.1"/>
    <property type="molecule type" value="Genomic_DNA"/>
</dbReference>
<feature type="region of interest" description="Disordered" evidence="1">
    <location>
        <begin position="51"/>
        <end position="115"/>
    </location>
</feature>
<reference evidence="2" key="1">
    <citation type="submission" date="2019-08" db="EMBL/GenBank/DDBJ databases">
        <authorList>
            <person name="Kucharzyk K."/>
            <person name="Murdoch R.W."/>
            <person name="Higgins S."/>
            <person name="Loffler F."/>
        </authorList>
    </citation>
    <scope>NUCLEOTIDE SEQUENCE</scope>
</reference>
<accession>A0A644VPD1</accession>
<proteinExistence type="predicted"/>
<evidence type="ECO:0000313" key="2">
    <source>
        <dbReference type="EMBL" id="MPL93238.1"/>
    </source>
</evidence>
<name>A0A644VPD1_9ZZZZ</name>
<evidence type="ECO:0000256" key="1">
    <source>
        <dbReference type="SAM" id="MobiDB-lite"/>
    </source>
</evidence>
<gene>
    <name evidence="2" type="ORF">SDC9_39364</name>
</gene>